<evidence type="ECO:0000256" key="5">
    <source>
        <dbReference type="ARBA" id="ARBA00023136"/>
    </source>
</evidence>
<gene>
    <name evidence="9" type="ORF">NQ314_011413</name>
</gene>
<evidence type="ECO:0000313" key="10">
    <source>
        <dbReference type="Proteomes" id="UP001162156"/>
    </source>
</evidence>
<feature type="transmembrane region" description="Helical" evidence="8">
    <location>
        <begin position="77"/>
        <end position="95"/>
    </location>
</feature>
<evidence type="ECO:0000256" key="6">
    <source>
        <dbReference type="ARBA" id="ARBA00023170"/>
    </source>
</evidence>
<comment type="similarity">
    <text evidence="8">Belongs to the insect chemoreceptor superfamily. Gustatory receptor (GR) family.</text>
</comment>
<keyword evidence="2 8" id="KW-1003">Cell membrane</keyword>
<keyword evidence="7 8" id="KW-0807">Transducer</keyword>
<keyword evidence="10" id="KW-1185">Reference proteome</keyword>
<accession>A0AAV8XI29</accession>
<evidence type="ECO:0000256" key="7">
    <source>
        <dbReference type="ARBA" id="ARBA00023224"/>
    </source>
</evidence>
<name>A0AAV8XI29_9CUCU</name>
<evidence type="ECO:0000256" key="4">
    <source>
        <dbReference type="ARBA" id="ARBA00022989"/>
    </source>
</evidence>
<evidence type="ECO:0000256" key="8">
    <source>
        <dbReference type="RuleBase" id="RU363108"/>
    </source>
</evidence>
<dbReference type="Proteomes" id="UP001162156">
    <property type="component" value="Unassembled WGS sequence"/>
</dbReference>
<dbReference type="GO" id="GO:0030425">
    <property type="term" value="C:dendrite"/>
    <property type="evidence" value="ECO:0007669"/>
    <property type="project" value="TreeGrafter"/>
</dbReference>
<keyword evidence="5 8" id="KW-0472">Membrane</keyword>
<dbReference type="PANTHER" id="PTHR21143">
    <property type="entry name" value="INVERTEBRATE GUSTATORY RECEPTOR"/>
    <property type="match status" value="1"/>
</dbReference>
<evidence type="ECO:0000313" key="9">
    <source>
        <dbReference type="EMBL" id="KAJ8938605.1"/>
    </source>
</evidence>
<comment type="subcellular location">
    <subcellularLocation>
        <location evidence="1 8">Cell membrane</location>
        <topology evidence="1 8">Multi-pass membrane protein</topology>
    </subcellularLocation>
</comment>
<dbReference type="GO" id="GO:0050909">
    <property type="term" value="P:sensory perception of taste"/>
    <property type="evidence" value="ECO:0007669"/>
    <property type="project" value="InterPro"/>
</dbReference>
<reference evidence="9" key="1">
    <citation type="journal article" date="2023" name="Insect Mol. Biol.">
        <title>Genome sequencing provides insights into the evolution of gene families encoding plant cell wall-degrading enzymes in longhorned beetles.</title>
        <authorList>
            <person name="Shin N.R."/>
            <person name="Okamura Y."/>
            <person name="Kirsch R."/>
            <person name="Pauchet Y."/>
        </authorList>
    </citation>
    <scope>NUCLEOTIDE SEQUENCE</scope>
    <source>
        <strain evidence="9">RBIC_L_NR</strain>
    </source>
</reference>
<dbReference type="PANTHER" id="PTHR21143:SF104">
    <property type="entry name" value="GUSTATORY RECEPTOR 8A-RELATED"/>
    <property type="match status" value="1"/>
</dbReference>
<sequence length="302" mass="34143">MDTLLEASQNIEIQTTNQIETKQTVFLSRDRIGSFCILCCSRGRPMEVIDSSICFRYCLYFKGTITAITAVALKDALFYYIFLITTIIYNIALLLRNDFCAVKTFLANSLNTEADKKQFSLYKPIGNNLIFPTLVIGDKTFGRLLEASKILNIIFECVEIFNHIFGVVILLMNFSTVLIILSALNTLLISGETNILTVEVVLNCICESTIFMLWNSFIISACGLLKRESELVVKLCCKLQHLLPQSSQERKELLNLANQVNRKSPTISAFGFFDVDFSLIFSVFAYVGTYIVVLIQFSHIDF</sequence>
<keyword evidence="3 8" id="KW-0812">Transmembrane</keyword>
<dbReference type="GO" id="GO:0007165">
    <property type="term" value="P:signal transduction"/>
    <property type="evidence" value="ECO:0007669"/>
    <property type="project" value="UniProtKB-KW"/>
</dbReference>
<evidence type="ECO:0000256" key="1">
    <source>
        <dbReference type="ARBA" id="ARBA00004651"/>
    </source>
</evidence>
<dbReference type="AlphaFoldDB" id="A0AAV8XI29"/>
<feature type="transmembrane region" description="Helical" evidence="8">
    <location>
        <begin position="200"/>
        <end position="225"/>
    </location>
</feature>
<dbReference type="GO" id="GO:0007635">
    <property type="term" value="P:chemosensory behavior"/>
    <property type="evidence" value="ECO:0007669"/>
    <property type="project" value="TreeGrafter"/>
</dbReference>
<dbReference type="GO" id="GO:0030424">
    <property type="term" value="C:axon"/>
    <property type="evidence" value="ECO:0007669"/>
    <property type="project" value="TreeGrafter"/>
</dbReference>
<protein>
    <recommendedName>
        <fullName evidence="8">Gustatory receptor</fullName>
    </recommendedName>
</protein>
<proteinExistence type="inferred from homology"/>
<comment type="caution">
    <text evidence="9">The sequence shown here is derived from an EMBL/GenBank/DDBJ whole genome shotgun (WGS) entry which is preliminary data.</text>
</comment>
<dbReference type="GO" id="GO:0043025">
    <property type="term" value="C:neuronal cell body"/>
    <property type="evidence" value="ECO:0007669"/>
    <property type="project" value="TreeGrafter"/>
</dbReference>
<organism evidence="9 10">
    <name type="scientific">Rhamnusium bicolor</name>
    <dbReference type="NCBI Taxonomy" id="1586634"/>
    <lineage>
        <taxon>Eukaryota</taxon>
        <taxon>Metazoa</taxon>
        <taxon>Ecdysozoa</taxon>
        <taxon>Arthropoda</taxon>
        <taxon>Hexapoda</taxon>
        <taxon>Insecta</taxon>
        <taxon>Pterygota</taxon>
        <taxon>Neoptera</taxon>
        <taxon>Endopterygota</taxon>
        <taxon>Coleoptera</taxon>
        <taxon>Polyphaga</taxon>
        <taxon>Cucujiformia</taxon>
        <taxon>Chrysomeloidea</taxon>
        <taxon>Cerambycidae</taxon>
        <taxon>Lepturinae</taxon>
        <taxon>Rhagiini</taxon>
        <taxon>Rhamnusium</taxon>
    </lineage>
</organism>
<dbReference type="GO" id="GO:0005886">
    <property type="term" value="C:plasma membrane"/>
    <property type="evidence" value="ECO:0007669"/>
    <property type="project" value="UniProtKB-SubCell"/>
</dbReference>
<comment type="function">
    <text evidence="8">Gustatory receptor which mediates acceptance or avoidance behavior, depending on its substrates.</text>
</comment>
<dbReference type="Pfam" id="PF08395">
    <property type="entry name" value="7tm_7"/>
    <property type="match status" value="1"/>
</dbReference>
<dbReference type="EMBL" id="JANEYF010003171">
    <property type="protein sequence ID" value="KAJ8938605.1"/>
    <property type="molecule type" value="Genomic_DNA"/>
</dbReference>
<evidence type="ECO:0000256" key="3">
    <source>
        <dbReference type="ARBA" id="ARBA00022692"/>
    </source>
</evidence>
<feature type="transmembrane region" description="Helical" evidence="8">
    <location>
        <begin position="277"/>
        <end position="297"/>
    </location>
</feature>
<dbReference type="GO" id="GO:0008049">
    <property type="term" value="P:male courtship behavior"/>
    <property type="evidence" value="ECO:0007669"/>
    <property type="project" value="TreeGrafter"/>
</dbReference>
<evidence type="ECO:0000256" key="2">
    <source>
        <dbReference type="ARBA" id="ARBA00022475"/>
    </source>
</evidence>
<comment type="caution">
    <text evidence="8">Lacks conserved residue(s) required for the propagation of feature annotation.</text>
</comment>
<dbReference type="InterPro" id="IPR013604">
    <property type="entry name" value="7TM_chemorcpt"/>
</dbReference>
<keyword evidence="4 8" id="KW-1133">Transmembrane helix</keyword>
<feature type="transmembrane region" description="Helical" evidence="8">
    <location>
        <begin position="164"/>
        <end position="188"/>
    </location>
</feature>
<keyword evidence="6 8" id="KW-0675">Receptor</keyword>